<sequence>MLFCEASKAQSYEVLNYSINGAPVNGTNIKTNIPFLNASQMITLKIEGYIYAISESISLQLVWYVYNDVFTNTAISSSGGYTPEILLTNNNGFVNVYINDKTSYARFKVTAFAKGRSEQSSWFQGWTTADEVIQGTQAKSVPYKNRFKGTVTNQGDLFSSGNMGIGTTDTKGYKLAVNGKIRTQEIKVEATNWPDYVFEEDYKLTTIPELKKFITTYKHLPEIPSAKDIEAEGVNLGEMNKLLVKKIEELTLILIDQHEQSKKQSERIGQLELEIVEIKKNDVFIPR</sequence>
<dbReference type="Proteomes" id="UP000223749">
    <property type="component" value="Chromosome"/>
</dbReference>
<organism evidence="1 2">
    <name type="scientific">Pedobacter ginsengisoli</name>
    <dbReference type="NCBI Taxonomy" id="363852"/>
    <lineage>
        <taxon>Bacteria</taxon>
        <taxon>Pseudomonadati</taxon>
        <taxon>Bacteroidota</taxon>
        <taxon>Sphingobacteriia</taxon>
        <taxon>Sphingobacteriales</taxon>
        <taxon>Sphingobacteriaceae</taxon>
        <taxon>Pedobacter</taxon>
    </lineage>
</organism>
<keyword evidence="2" id="KW-1185">Reference proteome</keyword>
<dbReference type="AlphaFoldDB" id="A0A2D1U8T0"/>
<name>A0A2D1U8T0_9SPHI</name>
<dbReference type="EMBL" id="CP024091">
    <property type="protein sequence ID" value="ATP58018.1"/>
    <property type="molecule type" value="Genomic_DNA"/>
</dbReference>
<accession>A0A2D1U8T0</accession>
<reference evidence="1 2" key="1">
    <citation type="submission" date="2017-10" db="EMBL/GenBank/DDBJ databases">
        <title>Whole genome of Pedobacter ginsengisoli T01R-27 isolated from tomato rhizosphere.</title>
        <authorList>
            <person name="Weon H.-Y."/>
            <person name="Lee S.A."/>
            <person name="Sang M.K."/>
            <person name="Song J."/>
        </authorList>
    </citation>
    <scope>NUCLEOTIDE SEQUENCE [LARGE SCALE GENOMIC DNA]</scope>
    <source>
        <strain evidence="1 2">T01R-27</strain>
    </source>
</reference>
<proteinExistence type="predicted"/>
<evidence type="ECO:0000313" key="2">
    <source>
        <dbReference type="Proteomes" id="UP000223749"/>
    </source>
</evidence>
<protein>
    <submittedName>
        <fullName evidence="1">Uncharacterized protein</fullName>
    </submittedName>
</protein>
<evidence type="ECO:0000313" key="1">
    <source>
        <dbReference type="EMBL" id="ATP58018.1"/>
    </source>
</evidence>
<dbReference type="KEGG" id="pgs:CPT03_16870"/>
<gene>
    <name evidence="1" type="ORF">CPT03_16870</name>
</gene>